<keyword evidence="4" id="KW-1185">Reference proteome</keyword>
<keyword evidence="2" id="KW-1133">Transmembrane helix</keyword>
<feature type="region of interest" description="Disordered" evidence="1">
    <location>
        <begin position="43"/>
        <end position="79"/>
    </location>
</feature>
<dbReference type="RefSeq" id="WP_270147600.1">
    <property type="nucleotide sequence ID" value="NZ_CP115450.1"/>
</dbReference>
<protein>
    <recommendedName>
        <fullName evidence="5">Septum formation-related domain-containing protein</fullName>
    </recommendedName>
</protein>
<name>A0ABY7Q9C3_9ACTN</name>
<evidence type="ECO:0000256" key="2">
    <source>
        <dbReference type="SAM" id="Phobius"/>
    </source>
</evidence>
<dbReference type="Proteomes" id="UP001212821">
    <property type="component" value="Chromosome"/>
</dbReference>
<accession>A0ABY7Q9C3</accession>
<feature type="compositionally biased region" description="Pro residues" evidence="1">
    <location>
        <begin position="48"/>
        <end position="79"/>
    </location>
</feature>
<evidence type="ECO:0000313" key="4">
    <source>
        <dbReference type="Proteomes" id="UP001212821"/>
    </source>
</evidence>
<proteinExistence type="predicted"/>
<feature type="transmembrane region" description="Helical" evidence="2">
    <location>
        <begin position="20"/>
        <end position="40"/>
    </location>
</feature>
<evidence type="ECO:0000313" key="3">
    <source>
        <dbReference type="EMBL" id="WBP89342.1"/>
    </source>
</evidence>
<keyword evidence="2" id="KW-0472">Membrane</keyword>
<keyword evidence="2" id="KW-0812">Transmembrane</keyword>
<reference evidence="4" key="1">
    <citation type="submission" date="2022-12" db="EMBL/GenBank/DDBJ databases">
        <authorList>
            <person name="Mo P."/>
        </authorList>
    </citation>
    <scope>NUCLEOTIDE SEQUENCE [LARGE SCALE GENOMIC DNA]</scope>
    <source>
        <strain evidence="4">HUAS 3-15</strain>
    </source>
</reference>
<gene>
    <name evidence="3" type="ORF">O1G21_28180</name>
</gene>
<organism evidence="3 4">
    <name type="scientific">Kitasatospora cathayae</name>
    <dbReference type="NCBI Taxonomy" id="3004092"/>
    <lineage>
        <taxon>Bacteria</taxon>
        <taxon>Bacillati</taxon>
        <taxon>Actinomycetota</taxon>
        <taxon>Actinomycetes</taxon>
        <taxon>Kitasatosporales</taxon>
        <taxon>Streptomycetaceae</taxon>
        <taxon>Kitasatospora</taxon>
    </lineage>
</organism>
<sequence length="193" mass="20567">MTSEQQPPEAAASRPPRGLVITVVAVLAVLLAVVATVLLWPEDTPKPAAAPPPPSPSSSSATPPPTPTPTPTKPQPPYAYFPVGTCFDHPQLSPVITKAEERPCTTPHDGEVIANLKLPDNLTGEIPIALAMRDGCKDPEATAKAHQPDGKSYYPRQFGPALTNYQQGWRDYTCTLTAGPKPGSPKLTRQLHQ</sequence>
<evidence type="ECO:0008006" key="5">
    <source>
        <dbReference type="Google" id="ProtNLM"/>
    </source>
</evidence>
<dbReference type="EMBL" id="CP115450">
    <property type="protein sequence ID" value="WBP89342.1"/>
    <property type="molecule type" value="Genomic_DNA"/>
</dbReference>
<evidence type="ECO:0000256" key="1">
    <source>
        <dbReference type="SAM" id="MobiDB-lite"/>
    </source>
</evidence>